<comment type="pathway">
    <text evidence="1 8">Cell wall biogenesis; peptidoglycan biosynthesis.</text>
</comment>
<feature type="active site" description="Nucleophile" evidence="8">
    <location>
        <position position="392"/>
    </location>
</feature>
<dbReference type="OrthoDB" id="177750at2"/>
<feature type="repeat" description="Cell wall-binding" evidence="7">
    <location>
        <begin position="28"/>
        <end position="47"/>
    </location>
</feature>
<dbReference type="Proteomes" id="UP000005561">
    <property type="component" value="Unassembled WGS sequence"/>
</dbReference>
<dbReference type="GO" id="GO:0071555">
    <property type="term" value="P:cell wall organization"/>
    <property type="evidence" value="ECO:0007669"/>
    <property type="project" value="UniProtKB-UniRule"/>
</dbReference>
<feature type="active site" description="Proton donor/acceptor" evidence="8">
    <location>
        <position position="362"/>
    </location>
</feature>
<sequence>MKKKQFFASLFLLVCMLFAMSVAASAYKNQWVTTNGSTYYYGSNGKMYTGGPKAIKKNGKTYLYLFDSKGRLVKNQLTYVKSSKKLYLSLSDGHLLTGFGTWKGQTYYGTSKGYLRTGLQKYGGKYYYFNSSNGQAVKRAWKKVGKYYYYFNGKGRAYHGAVYTINGDKYYFDKDAHRVTGVQKVGDYYYCFHIKTGKMVYGWRKYNGQTYYFANNSKMKGRACTNGIYKISGKRYYFNNLGARQTGWIVLGTKRYYFDPKDGGAQVYGKKTINGTTYNFGTKGYVTYTPSGNMTIRVNRAKNVVTIYDGNTPVKAMACSVGLNNATPVGTFYIQSHYRWWTLDGPTTGQYCSHFLSSYLFHSVPMSGTDHNPYNVAASDYNKLGQAASHGCVRLCVADARWIYYNCPIGTKVVISDKEATPLGKPAVVKMKAGTVGKDPTDIWS</sequence>
<keyword evidence="6 8" id="KW-0961">Cell wall biogenesis/degradation</keyword>
<keyword evidence="9" id="KW-0732">Signal</keyword>
<feature type="chain" id="PRO_5002966232" description="L,D-TPase catalytic domain-containing protein" evidence="9">
    <location>
        <begin position="27"/>
        <end position="445"/>
    </location>
</feature>
<evidence type="ECO:0000259" key="10">
    <source>
        <dbReference type="PROSITE" id="PS52029"/>
    </source>
</evidence>
<dbReference type="EMBL" id="ACCL02000010">
    <property type="protein sequence ID" value="EET60588.1"/>
    <property type="molecule type" value="Genomic_DNA"/>
</dbReference>
<organism evidence="11 12">
    <name type="scientific">Marvinbryantia formatexigens DSM 14469</name>
    <dbReference type="NCBI Taxonomy" id="478749"/>
    <lineage>
        <taxon>Bacteria</taxon>
        <taxon>Bacillati</taxon>
        <taxon>Bacillota</taxon>
        <taxon>Clostridia</taxon>
        <taxon>Lachnospirales</taxon>
        <taxon>Lachnospiraceae</taxon>
        <taxon>Marvinbryantia</taxon>
    </lineage>
</organism>
<dbReference type="Pfam" id="PF19127">
    <property type="entry name" value="Choline_bind_3"/>
    <property type="match status" value="2"/>
</dbReference>
<dbReference type="GO" id="GO:0008360">
    <property type="term" value="P:regulation of cell shape"/>
    <property type="evidence" value="ECO:0007669"/>
    <property type="project" value="UniProtKB-UniRule"/>
</dbReference>
<dbReference type="PROSITE" id="PS52029">
    <property type="entry name" value="LD_TPASE"/>
    <property type="match status" value="1"/>
</dbReference>
<protein>
    <recommendedName>
        <fullName evidence="10">L,D-TPase catalytic domain-containing protein</fullName>
    </recommendedName>
</protein>
<feature type="domain" description="L,D-TPase catalytic" evidence="10">
    <location>
        <begin position="294"/>
        <end position="416"/>
    </location>
</feature>
<evidence type="ECO:0000256" key="8">
    <source>
        <dbReference type="PROSITE-ProRule" id="PRU01373"/>
    </source>
</evidence>
<keyword evidence="12" id="KW-1185">Reference proteome</keyword>
<dbReference type="PANTHER" id="PTHR30582:SF2">
    <property type="entry name" value="L,D-TRANSPEPTIDASE YCIB-RELATED"/>
    <property type="match status" value="1"/>
</dbReference>
<proteinExistence type="predicted"/>
<accession>C6LFK4</accession>
<dbReference type="Pfam" id="PF01473">
    <property type="entry name" value="Choline_bind_1"/>
    <property type="match status" value="3"/>
</dbReference>
<dbReference type="UniPathway" id="UPA00219"/>
<evidence type="ECO:0000256" key="2">
    <source>
        <dbReference type="ARBA" id="ARBA00022679"/>
    </source>
</evidence>
<dbReference type="GO" id="GO:0016740">
    <property type="term" value="F:transferase activity"/>
    <property type="evidence" value="ECO:0007669"/>
    <property type="project" value="UniProtKB-KW"/>
</dbReference>
<dbReference type="InterPro" id="IPR005490">
    <property type="entry name" value="LD_TPept_cat_dom"/>
</dbReference>
<keyword evidence="5 8" id="KW-0573">Peptidoglycan synthesis</keyword>
<dbReference type="GO" id="GO:0018104">
    <property type="term" value="P:peptidoglycan-protein cross-linking"/>
    <property type="evidence" value="ECO:0007669"/>
    <property type="project" value="TreeGrafter"/>
</dbReference>
<dbReference type="RefSeq" id="WP_006862197.1">
    <property type="nucleotide sequence ID" value="NZ_ACCL02000010.1"/>
</dbReference>
<dbReference type="Gene3D" id="2.10.270.10">
    <property type="entry name" value="Cholin Binding"/>
    <property type="match status" value="4"/>
</dbReference>
<dbReference type="eggNOG" id="COG5263">
    <property type="taxonomic scope" value="Bacteria"/>
</dbReference>
<gene>
    <name evidence="11" type="ORF">BRYFOR_07406</name>
</gene>
<keyword evidence="2" id="KW-0808">Transferase</keyword>
<dbReference type="InterPro" id="IPR050979">
    <property type="entry name" value="LD-transpeptidase"/>
</dbReference>
<dbReference type="PANTHER" id="PTHR30582">
    <property type="entry name" value="L,D-TRANSPEPTIDASE"/>
    <property type="match status" value="1"/>
</dbReference>
<evidence type="ECO:0000256" key="7">
    <source>
        <dbReference type="PROSITE-ProRule" id="PRU00591"/>
    </source>
</evidence>
<evidence type="ECO:0000256" key="1">
    <source>
        <dbReference type="ARBA" id="ARBA00004752"/>
    </source>
</evidence>
<feature type="signal peptide" evidence="9">
    <location>
        <begin position="1"/>
        <end position="26"/>
    </location>
</feature>
<dbReference type="Gene3D" id="2.40.440.10">
    <property type="entry name" value="L,D-transpeptidase catalytic domain-like"/>
    <property type="match status" value="1"/>
</dbReference>
<dbReference type="AlphaFoldDB" id="C6LFK4"/>
<reference evidence="11" key="1">
    <citation type="submission" date="2009-07" db="EMBL/GenBank/DDBJ databases">
        <authorList>
            <person name="Weinstock G."/>
            <person name="Sodergren E."/>
            <person name="Clifton S."/>
            <person name="Fulton L."/>
            <person name="Fulton B."/>
            <person name="Courtney L."/>
            <person name="Fronick C."/>
            <person name="Harrison M."/>
            <person name="Strong C."/>
            <person name="Farmer C."/>
            <person name="Delahaunty K."/>
            <person name="Markovic C."/>
            <person name="Hall O."/>
            <person name="Minx P."/>
            <person name="Tomlinson C."/>
            <person name="Mitreva M."/>
            <person name="Nelson J."/>
            <person name="Hou S."/>
            <person name="Wollam A."/>
            <person name="Pepin K.H."/>
            <person name="Johnson M."/>
            <person name="Bhonagiri V."/>
            <person name="Nash W.E."/>
            <person name="Warren W."/>
            <person name="Chinwalla A."/>
            <person name="Mardis E.R."/>
            <person name="Wilson R.K."/>
        </authorList>
    </citation>
    <scope>NUCLEOTIDE SEQUENCE [LARGE SCALE GENOMIC DNA]</scope>
    <source>
        <strain evidence="11">DSM 14469</strain>
    </source>
</reference>
<evidence type="ECO:0000313" key="12">
    <source>
        <dbReference type="Proteomes" id="UP000005561"/>
    </source>
</evidence>
<evidence type="ECO:0000313" key="11">
    <source>
        <dbReference type="EMBL" id="EET60588.1"/>
    </source>
</evidence>
<name>C6LFK4_9FIRM</name>
<dbReference type="Pfam" id="PF03734">
    <property type="entry name" value="YkuD"/>
    <property type="match status" value="1"/>
</dbReference>
<dbReference type="eggNOG" id="COG1376">
    <property type="taxonomic scope" value="Bacteria"/>
</dbReference>
<keyword evidence="4 8" id="KW-0133">Cell shape</keyword>
<dbReference type="SUPFAM" id="SSF69360">
    <property type="entry name" value="Cell wall binding repeat"/>
    <property type="match status" value="1"/>
</dbReference>
<feature type="repeat" description="Cell wall-binding" evidence="7">
    <location>
        <begin position="200"/>
        <end position="219"/>
    </location>
</feature>
<evidence type="ECO:0000256" key="6">
    <source>
        <dbReference type="ARBA" id="ARBA00023316"/>
    </source>
</evidence>
<dbReference type="InterPro" id="IPR038063">
    <property type="entry name" value="Transpep_catalytic_dom"/>
</dbReference>
<keyword evidence="3" id="KW-0677">Repeat</keyword>
<evidence type="ECO:0000256" key="9">
    <source>
        <dbReference type="SAM" id="SignalP"/>
    </source>
</evidence>
<dbReference type="GO" id="GO:0005576">
    <property type="term" value="C:extracellular region"/>
    <property type="evidence" value="ECO:0007669"/>
    <property type="project" value="TreeGrafter"/>
</dbReference>
<dbReference type="PROSITE" id="PS51170">
    <property type="entry name" value="CW"/>
    <property type="match status" value="2"/>
</dbReference>
<comment type="caution">
    <text evidence="11">The sequence shown here is derived from an EMBL/GenBank/DDBJ whole genome shotgun (WGS) entry which is preliminary data.</text>
</comment>
<evidence type="ECO:0000256" key="5">
    <source>
        <dbReference type="ARBA" id="ARBA00022984"/>
    </source>
</evidence>
<dbReference type="InterPro" id="IPR018337">
    <property type="entry name" value="Cell_wall/Cho-bd_repeat"/>
</dbReference>
<dbReference type="GO" id="GO:0071972">
    <property type="term" value="F:peptidoglycan L,D-transpeptidase activity"/>
    <property type="evidence" value="ECO:0007669"/>
    <property type="project" value="TreeGrafter"/>
</dbReference>
<dbReference type="SUPFAM" id="SSF141523">
    <property type="entry name" value="L,D-transpeptidase catalytic domain-like"/>
    <property type="match status" value="1"/>
</dbReference>
<evidence type="ECO:0000256" key="3">
    <source>
        <dbReference type="ARBA" id="ARBA00022737"/>
    </source>
</evidence>
<dbReference type="CDD" id="cd16913">
    <property type="entry name" value="YkuD_like"/>
    <property type="match status" value="1"/>
</dbReference>
<evidence type="ECO:0000256" key="4">
    <source>
        <dbReference type="ARBA" id="ARBA00022960"/>
    </source>
</evidence>